<gene>
    <name evidence="1" type="ORF">BJ684DRAFT_16222</name>
</gene>
<organism evidence="1 2">
    <name type="scientific">Piptocephalis cylindrospora</name>
    <dbReference type="NCBI Taxonomy" id="1907219"/>
    <lineage>
        <taxon>Eukaryota</taxon>
        <taxon>Fungi</taxon>
        <taxon>Fungi incertae sedis</taxon>
        <taxon>Zoopagomycota</taxon>
        <taxon>Zoopagomycotina</taxon>
        <taxon>Zoopagomycetes</taxon>
        <taxon>Zoopagales</taxon>
        <taxon>Piptocephalidaceae</taxon>
        <taxon>Piptocephalis</taxon>
    </lineage>
</organism>
<dbReference type="Proteomes" id="UP000267251">
    <property type="component" value="Unassembled WGS sequence"/>
</dbReference>
<sequence>MILLNPIYPLPRPRIIIRWTNQLVSTPADEAGGRCLPYPRSLACSPALRIVPSDIHEECIKRAGFSHLQSHTARIKTLGYSNLTPPCSSSSSSPGGRGKGGEGVVCPINRVAYGGGGPSPLQVPPHTFSPGEGRLSFLLLLPPPLFVQSPQNATERGR</sequence>
<dbReference type="AlphaFoldDB" id="A0A4V1IY54"/>
<name>A0A4V1IY54_9FUNG</name>
<proteinExistence type="predicted"/>
<protein>
    <submittedName>
        <fullName evidence="1">Uncharacterized protein</fullName>
    </submittedName>
</protein>
<accession>A0A4V1IY54</accession>
<dbReference type="EMBL" id="KZ988039">
    <property type="protein sequence ID" value="RKP13369.1"/>
    <property type="molecule type" value="Genomic_DNA"/>
</dbReference>
<evidence type="ECO:0000313" key="1">
    <source>
        <dbReference type="EMBL" id="RKP13369.1"/>
    </source>
</evidence>
<evidence type="ECO:0000313" key="2">
    <source>
        <dbReference type="Proteomes" id="UP000267251"/>
    </source>
</evidence>
<reference evidence="2" key="1">
    <citation type="journal article" date="2018" name="Nat. Microbiol.">
        <title>Leveraging single-cell genomics to expand the fungal tree of life.</title>
        <authorList>
            <person name="Ahrendt S.R."/>
            <person name="Quandt C.A."/>
            <person name="Ciobanu D."/>
            <person name="Clum A."/>
            <person name="Salamov A."/>
            <person name="Andreopoulos B."/>
            <person name="Cheng J.F."/>
            <person name="Woyke T."/>
            <person name="Pelin A."/>
            <person name="Henrissat B."/>
            <person name="Reynolds N.K."/>
            <person name="Benny G.L."/>
            <person name="Smith M.E."/>
            <person name="James T.Y."/>
            <person name="Grigoriev I.V."/>
        </authorList>
    </citation>
    <scope>NUCLEOTIDE SEQUENCE [LARGE SCALE GENOMIC DNA]</scope>
</reference>
<keyword evidence="2" id="KW-1185">Reference proteome</keyword>